<dbReference type="AlphaFoldDB" id="A0AA39H2B0"/>
<evidence type="ECO:0000313" key="2">
    <source>
        <dbReference type="EMBL" id="KAK0397915.1"/>
    </source>
</evidence>
<proteinExistence type="predicted"/>
<keyword evidence="1" id="KW-0732">Signal</keyword>
<feature type="chain" id="PRO_5041298748" description="EGF-like domain-containing protein" evidence="1">
    <location>
        <begin position="20"/>
        <end position="218"/>
    </location>
</feature>
<evidence type="ECO:0000313" key="3">
    <source>
        <dbReference type="Proteomes" id="UP001175271"/>
    </source>
</evidence>
<accession>A0AA39H2B0</accession>
<protein>
    <recommendedName>
        <fullName evidence="4">EGF-like domain-containing protein</fullName>
    </recommendedName>
</protein>
<dbReference type="PANTHER" id="PTHR34150">
    <property type="entry name" value="PROTEIN CBG08832-RELATED"/>
    <property type="match status" value="1"/>
</dbReference>
<name>A0AA39H2B0_9BILA</name>
<dbReference type="Proteomes" id="UP001175271">
    <property type="component" value="Unassembled WGS sequence"/>
</dbReference>
<organism evidence="2 3">
    <name type="scientific">Steinernema hermaphroditum</name>
    <dbReference type="NCBI Taxonomy" id="289476"/>
    <lineage>
        <taxon>Eukaryota</taxon>
        <taxon>Metazoa</taxon>
        <taxon>Ecdysozoa</taxon>
        <taxon>Nematoda</taxon>
        <taxon>Chromadorea</taxon>
        <taxon>Rhabditida</taxon>
        <taxon>Tylenchina</taxon>
        <taxon>Panagrolaimomorpha</taxon>
        <taxon>Strongyloidoidea</taxon>
        <taxon>Steinernematidae</taxon>
        <taxon>Steinernema</taxon>
    </lineage>
</organism>
<evidence type="ECO:0000256" key="1">
    <source>
        <dbReference type="SAM" id="SignalP"/>
    </source>
</evidence>
<sequence>MICASFVFVFLFLPAVTETFERKVNDSQLMRRVKRQWTPWNKCRNGGERLGVGCTSNMQCTLIYPNSECVDSCCCSVPTPQPPPQQSWGYCPDGQSSRTRCSARGQCGTGETCMNGLCCRNTGEEYLYACGGDGARSSCSNGPCNQGLSCVASDYCCECPVGQKGGSCGNGQPCPAGFYCQANGYCCATCPNNQTPLGACRGGLCGDGRRCMPGNICC</sequence>
<comment type="caution">
    <text evidence="2">The sequence shown here is derived from an EMBL/GenBank/DDBJ whole genome shotgun (WGS) entry which is preliminary data.</text>
</comment>
<feature type="signal peptide" evidence="1">
    <location>
        <begin position="1"/>
        <end position="19"/>
    </location>
</feature>
<dbReference type="EMBL" id="JAUCMV010000005">
    <property type="protein sequence ID" value="KAK0397915.1"/>
    <property type="molecule type" value="Genomic_DNA"/>
</dbReference>
<gene>
    <name evidence="2" type="ORF">QR680_002334</name>
</gene>
<dbReference type="SMART" id="SM00289">
    <property type="entry name" value="WR1"/>
    <property type="match status" value="4"/>
</dbReference>
<dbReference type="InterPro" id="IPR006150">
    <property type="entry name" value="Cys_repeat_1"/>
</dbReference>
<keyword evidence="3" id="KW-1185">Reference proteome</keyword>
<reference evidence="2" key="1">
    <citation type="submission" date="2023-06" db="EMBL/GenBank/DDBJ databases">
        <title>Genomic analysis of the entomopathogenic nematode Steinernema hermaphroditum.</title>
        <authorList>
            <person name="Schwarz E.M."/>
            <person name="Heppert J.K."/>
            <person name="Baniya A."/>
            <person name="Schwartz H.T."/>
            <person name="Tan C.-H."/>
            <person name="Antoshechkin I."/>
            <person name="Sternberg P.W."/>
            <person name="Goodrich-Blair H."/>
            <person name="Dillman A.R."/>
        </authorList>
    </citation>
    <scope>NUCLEOTIDE SEQUENCE</scope>
    <source>
        <strain evidence="2">PS9179</strain>
        <tissue evidence="2">Whole animal</tissue>
    </source>
</reference>
<dbReference type="PANTHER" id="PTHR34150:SF3">
    <property type="entry name" value="CC DOMAIN-CONTAINING PROTEIN"/>
    <property type="match status" value="1"/>
</dbReference>
<evidence type="ECO:0008006" key="4">
    <source>
        <dbReference type="Google" id="ProtNLM"/>
    </source>
</evidence>